<dbReference type="GO" id="GO:0005737">
    <property type="term" value="C:cytoplasm"/>
    <property type="evidence" value="ECO:0007669"/>
    <property type="project" value="TreeGrafter"/>
</dbReference>
<accession>A0A3P6RVJ9</accession>
<organism evidence="1 2">
    <name type="scientific">Cylicostephanus goldi</name>
    <name type="common">Nematode worm</name>
    <dbReference type="NCBI Taxonomy" id="71465"/>
    <lineage>
        <taxon>Eukaryota</taxon>
        <taxon>Metazoa</taxon>
        <taxon>Ecdysozoa</taxon>
        <taxon>Nematoda</taxon>
        <taxon>Chromadorea</taxon>
        <taxon>Rhabditida</taxon>
        <taxon>Rhabditina</taxon>
        <taxon>Rhabditomorpha</taxon>
        <taxon>Strongyloidea</taxon>
        <taxon>Strongylidae</taxon>
        <taxon>Cylicostephanus</taxon>
    </lineage>
</organism>
<evidence type="ECO:0000313" key="2">
    <source>
        <dbReference type="Proteomes" id="UP000271889"/>
    </source>
</evidence>
<proteinExistence type="predicted"/>
<dbReference type="AlphaFoldDB" id="A0A3P6RVJ9"/>
<dbReference type="PANTHER" id="PTHR15176:SF1">
    <property type="entry name" value="NEPHROCYSTIN-1"/>
    <property type="match status" value="1"/>
</dbReference>
<dbReference type="OrthoDB" id="5340910at2759"/>
<dbReference type="GO" id="GO:0005929">
    <property type="term" value="C:cilium"/>
    <property type="evidence" value="ECO:0007669"/>
    <property type="project" value="TreeGrafter"/>
</dbReference>
<gene>
    <name evidence="1" type="ORF">CGOC_LOCUS1260</name>
</gene>
<dbReference type="EMBL" id="UYRV01002266">
    <property type="protein sequence ID" value="VDK48374.1"/>
    <property type="molecule type" value="Genomic_DNA"/>
</dbReference>
<dbReference type="InterPro" id="IPR039687">
    <property type="entry name" value="NPHP1"/>
</dbReference>
<dbReference type="PANTHER" id="PTHR15176">
    <property type="entry name" value="NEPHROCYSTIN"/>
    <property type="match status" value="1"/>
</dbReference>
<dbReference type="Proteomes" id="UP000271889">
    <property type="component" value="Unassembled WGS sequence"/>
</dbReference>
<name>A0A3P6RVJ9_CYLGO</name>
<sequence>MTFAIIRKCAKPGLKSAKGLNLIMITVNIPKRRARCLGDAQQLDPHLSFACHLTPRLSHSNIGFHDLYWNYKDDKLRKRRVRVSKLVRLVRLEGMPRESPICLVRTALYDRSRKTGRQIVKQFFDLSLVSNVHTIRSQVKNRTWTFNSRVGRSSQEYIKLTDTTSSGVDYGDFVVRSNYNMDDVVLLIEASHIVETPAGPEERSLGIITIPLITRGQVSIANKTYSEYLRGENVFDPTREGAQPTQFKIVLKVLDVPQELVPLVDSMPDVLLFNPMFVRLYFFFRRRAGTTLLRDRDNPLSAGKLQV</sequence>
<evidence type="ECO:0000313" key="1">
    <source>
        <dbReference type="EMBL" id="VDK48374.1"/>
    </source>
</evidence>
<dbReference type="GO" id="GO:0090251">
    <property type="term" value="P:protein localization involved in establishment of planar polarity"/>
    <property type="evidence" value="ECO:0007669"/>
    <property type="project" value="TreeGrafter"/>
</dbReference>
<reference evidence="1 2" key="1">
    <citation type="submission" date="2018-11" db="EMBL/GenBank/DDBJ databases">
        <authorList>
            <consortium name="Pathogen Informatics"/>
        </authorList>
    </citation>
    <scope>NUCLEOTIDE SEQUENCE [LARGE SCALE GENOMIC DNA]</scope>
</reference>
<protein>
    <submittedName>
        <fullName evidence="1">Uncharacterized protein</fullName>
    </submittedName>
</protein>
<keyword evidence="2" id="KW-1185">Reference proteome</keyword>